<evidence type="ECO:0000313" key="2">
    <source>
        <dbReference type="Proteomes" id="UP001060085"/>
    </source>
</evidence>
<organism evidence="1 2">
    <name type="scientific">Catharanthus roseus</name>
    <name type="common">Madagascar periwinkle</name>
    <name type="synonym">Vinca rosea</name>
    <dbReference type="NCBI Taxonomy" id="4058"/>
    <lineage>
        <taxon>Eukaryota</taxon>
        <taxon>Viridiplantae</taxon>
        <taxon>Streptophyta</taxon>
        <taxon>Embryophyta</taxon>
        <taxon>Tracheophyta</taxon>
        <taxon>Spermatophyta</taxon>
        <taxon>Magnoliopsida</taxon>
        <taxon>eudicotyledons</taxon>
        <taxon>Gunneridae</taxon>
        <taxon>Pentapetalae</taxon>
        <taxon>asterids</taxon>
        <taxon>lamiids</taxon>
        <taxon>Gentianales</taxon>
        <taxon>Apocynaceae</taxon>
        <taxon>Rauvolfioideae</taxon>
        <taxon>Vinceae</taxon>
        <taxon>Catharanthinae</taxon>
        <taxon>Catharanthus</taxon>
    </lineage>
</organism>
<proteinExistence type="predicted"/>
<accession>A0ACC0BHY0</accession>
<evidence type="ECO:0000313" key="1">
    <source>
        <dbReference type="EMBL" id="KAI5672240.1"/>
    </source>
</evidence>
<sequence>MQVYATTPKSELTLTPPYLSCTSQNRLAQVPIQKTKNTATPADIDAIRTYSWGSCVLGFLYRRCARRLWELITEIQADPLAPLGKIWCTSFDCSQLSTHTLVTYRDQLDFMSSDEGRGETNGFLVDKVRRKMSGDRELIYLKGRSFSLGVSIKGPAHLIRDSGAFLYMGSGFPIDDLVESGTVRLLDWNDSMTDIQLGMRFVDKVQAVSAVQKYSISVGREYRVLKSKIDT</sequence>
<dbReference type="EMBL" id="CM044703">
    <property type="protein sequence ID" value="KAI5672240.1"/>
    <property type="molecule type" value="Genomic_DNA"/>
</dbReference>
<name>A0ACC0BHY0_CATRO</name>
<reference evidence="2" key="1">
    <citation type="journal article" date="2023" name="Nat. Plants">
        <title>Single-cell RNA sequencing provides a high-resolution roadmap for understanding the multicellular compartmentation of specialized metabolism.</title>
        <authorList>
            <person name="Sun S."/>
            <person name="Shen X."/>
            <person name="Li Y."/>
            <person name="Li Y."/>
            <person name="Wang S."/>
            <person name="Li R."/>
            <person name="Zhang H."/>
            <person name="Shen G."/>
            <person name="Guo B."/>
            <person name="Wei J."/>
            <person name="Xu J."/>
            <person name="St-Pierre B."/>
            <person name="Chen S."/>
            <person name="Sun C."/>
        </authorList>
    </citation>
    <scope>NUCLEOTIDE SEQUENCE [LARGE SCALE GENOMIC DNA]</scope>
</reference>
<gene>
    <name evidence="1" type="ORF">M9H77_12604</name>
</gene>
<dbReference type="Proteomes" id="UP001060085">
    <property type="component" value="Linkage Group LG03"/>
</dbReference>
<comment type="caution">
    <text evidence="1">The sequence shown here is derived from an EMBL/GenBank/DDBJ whole genome shotgun (WGS) entry which is preliminary data.</text>
</comment>
<protein>
    <submittedName>
        <fullName evidence="1">Uncharacterized protein</fullName>
    </submittedName>
</protein>
<keyword evidence="2" id="KW-1185">Reference proteome</keyword>